<dbReference type="PANTHER" id="PTHR31307">
    <property type="entry name" value="TRIHELIX TRANSCRIPTION FACTOR ASIL2"/>
    <property type="match status" value="1"/>
</dbReference>
<dbReference type="Proteomes" id="UP001159427">
    <property type="component" value="Unassembled WGS sequence"/>
</dbReference>
<feature type="non-terminal residue" evidence="3">
    <location>
        <position position="1"/>
    </location>
</feature>
<feature type="domain" description="Myb/SANT-like DNA-binding" evidence="2">
    <location>
        <begin position="113"/>
        <end position="207"/>
    </location>
</feature>
<gene>
    <name evidence="3" type="ORF">PEVE_00032773</name>
</gene>
<feature type="compositionally biased region" description="Polar residues" evidence="1">
    <location>
        <begin position="72"/>
        <end position="91"/>
    </location>
</feature>
<name>A0ABN8MEP1_9CNID</name>
<comment type="caution">
    <text evidence="3">The sequence shown here is derived from an EMBL/GenBank/DDBJ whole genome shotgun (WGS) entry which is preliminary data.</text>
</comment>
<dbReference type="Pfam" id="PF13837">
    <property type="entry name" value="Myb_DNA-bind_4"/>
    <property type="match status" value="1"/>
</dbReference>
<accession>A0ABN8MEP1</accession>
<feature type="compositionally biased region" description="Basic and acidic residues" evidence="1">
    <location>
        <begin position="262"/>
        <end position="276"/>
    </location>
</feature>
<evidence type="ECO:0000256" key="1">
    <source>
        <dbReference type="SAM" id="MobiDB-lite"/>
    </source>
</evidence>
<protein>
    <recommendedName>
        <fullName evidence="2">Myb/SANT-like DNA-binding domain-containing protein</fullName>
    </recommendedName>
</protein>
<sequence>IGNSHTLTNHALCSLSDNLNRRFARVANQEQPMNGIQYWPFPSTSATFYRPAEQQSLPASPAGPQPIHGPLRTQSPIPLARSTPSPQSSGASDVEILATASAKTKKPRVKSADWTEEETHELLDPRAPKFSKLRGASQREKIKIWNDIYSLYKERCPESQRTLQQVKKRQQNLDNEYKQLKQRTRSTGEAGIKKIKEGFPYFDIFDEVMGHRDSIDPSKMAIEASSTFTSESSVNDTSHNESVNVSLDESEPADDVTGVQKSSEKRKAEKEQEKSGRKGKRRRRDISESTTQDWQSSFMEMWEKSMEQDNARFECSAEMFHDAQNRQMEQTNAILAGFKDIFKDLVSK</sequence>
<dbReference type="InterPro" id="IPR044822">
    <property type="entry name" value="Myb_DNA-bind_4"/>
</dbReference>
<keyword evidence="4" id="KW-1185">Reference proteome</keyword>
<dbReference type="PANTHER" id="PTHR31307:SF4">
    <property type="entry name" value="TRIHELIX TRANSCRIPTION FACTOR ASIL2"/>
    <property type="match status" value="1"/>
</dbReference>
<evidence type="ECO:0000313" key="3">
    <source>
        <dbReference type="EMBL" id="CAH3027939.1"/>
    </source>
</evidence>
<dbReference type="EMBL" id="CALNXI010000480">
    <property type="protein sequence ID" value="CAH3027939.1"/>
    <property type="molecule type" value="Genomic_DNA"/>
</dbReference>
<organism evidence="3 4">
    <name type="scientific">Porites evermanni</name>
    <dbReference type="NCBI Taxonomy" id="104178"/>
    <lineage>
        <taxon>Eukaryota</taxon>
        <taxon>Metazoa</taxon>
        <taxon>Cnidaria</taxon>
        <taxon>Anthozoa</taxon>
        <taxon>Hexacorallia</taxon>
        <taxon>Scleractinia</taxon>
        <taxon>Fungiina</taxon>
        <taxon>Poritidae</taxon>
        <taxon>Porites</taxon>
    </lineage>
</organism>
<dbReference type="InterPro" id="IPR044823">
    <property type="entry name" value="ASIL1/2-like"/>
</dbReference>
<evidence type="ECO:0000313" key="4">
    <source>
        <dbReference type="Proteomes" id="UP001159427"/>
    </source>
</evidence>
<evidence type="ECO:0000259" key="2">
    <source>
        <dbReference type="Pfam" id="PF13837"/>
    </source>
</evidence>
<proteinExistence type="predicted"/>
<feature type="compositionally biased region" description="Polar residues" evidence="1">
    <location>
        <begin position="226"/>
        <end position="247"/>
    </location>
</feature>
<reference evidence="3 4" key="1">
    <citation type="submission" date="2022-05" db="EMBL/GenBank/DDBJ databases">
        <authorList>
            <consortium name="Genoscope - CEA"/>
            <person name="William W."/>
        </authorList>
    </citation>
    <scope>NUCLEOTIDE SEQUENCE [LARGE SCALE GENOMIC DNA]</scope>
</reference>
<feature type="region of interest" description="Disordered" evidence="1">
    <location>
        <begin position="226"/>
        <end position="294"/>
    </location>
</feature>
<feature type="region of interest" description="Disordered" evidence="1">
    <location>
        <begin position="52"/>
        <end position="120"/>
    </location>
</feature>